<protein>
    <submittedName>
        <fullName evidence="5">Tetratricopeptide repeat protein</fullName>
    </submittedName>
</protein>
<dbReference type="Pfam" id="PF07719">
    <property type="entry name" value="TPR_2"/>
    <property type="match status" value="1"/>
</dbReference>
<dbReference type="SMART" id="SM00028">
    <property type="entry name" value="TPR"/>
    <property type="match status" value="3"/>
</dbReference>
<feature type="chain" id="PRO_5045218850" evidence="4">
    <location>
        <begin position="22"/>
        <end position="201"/>
    </location>
</feature>
<keyword evidence="6" id="KW-1185">Reference proteome</keyword>
<evidence type="ECO:0000256" key="2">
    <source>
        <dbReference type="ARBA" id="ARBA00022803"/>
    </source>
</evidence>
<dbReference type="PANTHER" id="PTHR44858">
    <property type="entry name" value="TETRATRICOPEPTIDE REPEAT PROTEIN 6"/>
    <property type="match status" value="1"/>
</dbReference>
<evidence type="ECO:0000256" key="1">
    <source>
        <dbReference type="ARBA" id="ARBA00022737"/>
    </source>
</evidence>
<sequence length="201" mass="22436">MFKRISSTLILSVLIALPASAQSAKDLFCRGAIELHDNRHGEAITSFSQAIRINPRFSNAYFYRGIAHHSKNRYTEAIANYNQALSIGSNRPATILDNRAEALAALGDYKQALEDWKLAAKYDPSDVGIQHSMVYAFLKLGSRKSAIAILEKLTERYFRQGNNQLYLMTRDELQKVRSGKMPRSRIGGFSAGGSAFEQECP</sequence>
<keyword evidence="4" id="KW-0732">Signal</keyword>
<dbReference type="SUPFAM" id="SSF48452">
    <property type="entry name" value="TPR-like"/>
    <property type="match status" value="1"/>
</dbReference>
<dbReference type="PANTHER" id="PTHR44858:SF1">
    <property type="entry name" value="UDP-N-ACETYLGLUCOSAMINE--PEPTIDE N-ACETYLGLUCOSAMINYLTRANSFERASE SPINDLY-RELATED"/>
    <property type="match status" value="1"/>
</dbReference>
<dbReference type="PROSITE" id="PS50005">
    <property type="entry name" value="TPR"/>
    <property type="match status" value="3"/>
</dbReference>
<dbReference type="InterPro" id="IPR013105">
    <property type="entry name" value="TPR_2"/>
</dbReference>
<reference evidence="5 6" key="1">
    <citation type="submission" date="2024-09" db="EMBL/GenBank/DDBJ databases">
        <title>Floridaenema gen nov. (Aerosakkonemataceae, Aerosakkonematales ord. nov., Cyanobacteria) from benthic tropical and subtropical fresh waters, with the description of four new species.</title>
        <authorList>
            <person name="Moretto J.A."/>
            <person name="Berthold D.E."/>
            <person name="Lefler F.W."/>
            <person name="Huang I.-S."/>
            <person name="Laughinghouse H. IV."/>
        </authorList>
    </citation>
    <scope>NUCLEOTIDE SEQUENCE [LARGE SCALE GENOMIC DNA]</scope>
    <source>
        <strain evidence="5 6">BLCC-F46</strain>
    </source>
</reference>
<dbReference type="RefSeq" id="WP_413273242.1">
    <property type="nucleotide sequence ID" value="NZ_JBHFNQ010000198.1"/>
</dbReference>
<comment type="caution">
    <text evidence="5">The sequence shown here is derived from an EMBL/GenBank/DDBJ whole genome shotgun (WGS) entry which is preliminary data.</text>
</comment>
<feature type="repeat" description="TPR" evidence="3">
    <location>
        <begin position="58"/>
        <end position="91"/>
    </location>
</feature>
<dbReference type="InterPro" id="IPR050498">
    <property type="entry name" value="Ycf3"/>
</dbReference>
<evidence type="ECO:0000313" key="5">
    <source>
        <dbReference type="EMBL" id="MFB2880218.1"/>
    </source>
</evidence>
<dbReference type="Proteomes" id="UP001576774">
    <property type="component" value="Unassembled WGS sequence"/>
</dbReference>
<keyword evidence="2 3" id="KW-0802">TPR repeat</keyword>
<dbReference type="InterPro" id="IPR011990">
    <property type="entry name" value="TPR-like_helical_dom_sf"/>
</dbReference>
<evidence type="ECO:0000256" key="4">
    <source>
        <dbReference type="SAM" id="SignalP"/>
    </source>
</evidence>
<dbReference type="Pfam" id="PF13432">
    <property type="entry name" value="TPR_16"/>
    <property type="match status" value="1"/>
</dbReference>
<feature type="repeat" description="TPR" evidence="3">
    <location>
        <begin position="93"/>
        <end position="126"/>
    </location>
</feature>
<accession>A0ABV4XBP5</accession>
<name>A0ABV4XBP5_9CYAN</name>
<feature type="repeat" description="TPR" evidence="3">
    <location>
        <begin position="24"/>
        <end position="57"/>
    </location>
</feature>
<evidence type="ECO:0000256" key="3">
    <source>
        <dbReference type="PROSITE-ProRule" id="PRU00339"/>
    </source>
</evidence>
<feature type="signal peptide" evidence="4">
    <location>
        <begin position="1"/>
        <end position="21"/>
    </location>
</feature>
<evidence type="ECO:0000313" key="6">
    <source>
        <dbReference type="Proteomes" id="UP001576774"/>
    </source>
</evidence>
<keyword evidence="1" id="KW-0677">Repeat</keyword>
<dbReference type="Gene3D" id="1.25.40.10">
    <property type="entry name" value="Tetratricopeptide repeat domain"/>
    <property type="match status" value="2"/>
</dbReference>
<gene>
    <name evidence="5" type="ORF">ACE1CC_25495</name>
</gene>
<dbReference type="EMBL" id="JBHFNQ010000198">
    <property type="protein sequence ID" value="MFB2880218.1"/>
    <property type="molecule type" value="Genomic_DNA"/>
</dbReference>
<dbReference type="InterPro" id="IPR019734">
    <property type="entry name" value="TPR_rpt"/>
</dbReference>
<proteinExistence type="predicted"/>
<organism evidence="5 6">
    <name type="scientific">Floridaenema aerugineum BLCC-F46</name>
    <dbReference type="NCBI Taxonomy" id="3153654"/>
    <lineage>
        <taxon>Bacteria</taxon>
        <taxon>Bacillati</taxon>
        <taxon>Cyanobacteriota</taxon>
        <taxon>Cyanophyceae</taxon>
        <taxon>Oscillatoriophycideae</taxon>
        <taxon>Aerosakkonematales</taxon>
        <taxon>Aerosakkonemataceae</taxon>
        <taxon>Floridanema</taxon>
        <taxon>Floridanema aerugineum</taxon>
    </lineage>
</organism>